<dbReference type="AlphaFoldDB" id="A0A645ANF4"/>
<dbReference type="EMBL" id="VSSQ01014805">
    <property type="protein sequence ID" value="MPM54446.1"/>
    <property type="molecule type" value="Genomic_DNA"/>
</dbReference>
<proteinExistence type="predicted"/>
<name>A0A645ANF4_9ZZZZ</name>
<comment type="caution">
    <text evidence="1">The sequence shown here is derived from an EMBL/GenBank/DDBJ whole genome shotgun (WGS) entry which is preliminary data.</text>
</comment>
<reference evidence="1" key="1">
    <citation type="submission" date="2019-08" db="EMBL/GenBank/DDBJ databases">
        <authorList>
            <person name="Kucharzyk K."/>
            <person name="Murdoch R.W."/>
            <person name="Higgins S."/>
            <person name="Loffler F."/>
        </authorList>
    </citation>
    <scope>NUCLEOTIDE SEQUENCE</scope>
</reference>
<gene>
    <name evidence="1" type="ORF">SDC9_101224</name>
</gene>
<protein>
    <submittedName>
        <fullName evidence="1">Uncharacterized protein</fullName>
    </submittedName>
</protein>
<accession>A0A645ANF4</accession>
<evidence type="ECO:0000313" key="1">
    <source>
        <dbReference type="EMBL" id="MPM54446.1"/>
    </source>
</evidence>
<organism evidence="1">
    <name type="scientific">bioreactor metagenome</name>
    <dbReference type="NCBI Taxonomy" id="1076179"/>
    <lineage>
        <taxon>unclassified sequences</taxon>
        <taxon>metagenomes</taxon>
        <taxon>ecological metagenomes</taxon>
    </lineage>
</organism>
<sequence length="137" mass="15935">MDNCLRNEELHTKTGEEYKAHIDSIILDILEKAETLVFANVVKKAGITPFIINQYPELRSYILEKMKTHKEIYSTNKKIDKAVISLLKSNKAVTFLAIINKCKIDLDNVYHNEFIKDKIRMEIAKNNQKINVDIRNN</sequence>